<evidence type="ECO:0000259" key="2">
    <source>
        <dbReference type="Pfam" id="PF10307"/>
    </source>
</evidence>
<feature type="compositionally biased region" description="Gly residues" evidence="1">
    <location>
        <begin position="496"/>
        <end position="539"/>
    </location>
</feature>
<dbReference type="AlphaFoldDB" id="A0A9P8G6E5"/>
<dbReference type="PANTHER" id="PTHR10335">
    <property type="entry name" value="RRNA 2-O-METHYLTRANSFERASE FIBRILLARIN"/>
    <property type="match status" value="1"/>
</dbReference>
<feature type="domain" description="Swiss Army Knife RNA repair protein HAD" evidence="2">
    <location>
        <begin position="66"/>
        <end position="266"/>
    </location>
</feature>
<feature type="region of interest" description="Disordered" evidence="1">
    <location>
        <begin position="429"/>
        <end position="558"/>
    </location>
</feature>
<dbReference type="EMBL" id="JAHFXS010000002">
    <property type="protein sequence ID" value="KAG9991486.1"/>
    <property type="molecule type" value="Genomic_DNA"/>
</dbReference>
<dbReference type="Proteomes" id="UP000729357">
    <property type="component" value="Unassembled WGS sequence"/>
</dbReference>
<proteinExistence type="predicted"/>
<dbReference type="GO" id="GO:0003723">
    <property type="term" value="F:RNA binding"/>
    <property type="evidence" value="ECO:0007669"/>
    <property type="project" value="TreeGrafter"/>
</dbReference>
<protein>
    <recommendedName>
        <fullName evidence="2">Swiss Army Knife RNA repair protein HAD domain-containing protein</fullName>
    </recommendedName>
</protein>
<dbReference type="GO" id="GO:0032040">
    <property type="term" value="C:small-subunit processome"/>
    <property type="evidence" value="ECO:0007669"/>
    <property type="project" value="TreeGrafter"/>
</dbReference>
<dbReference type="PANTHER" id="PTHR10335:SF23">
    <property type="entry name" value="OB FOLD-CONTAINING PROTEIN, NUCLEIC ACID BINDING"/>
    <property type="match status" value="1"/>
</dbReference>
<dbReference type="GO" id="GO:1990259">
    <property type="term" value="F:histone H2AQ104 methyltransferase activity"/>
    <property type="evidence" value="ECO:0007669"/>
    <property type="project" value="TreeGrafter"/>
</dbReference>
<feature type="compositionally biased region" description="Polar residues" evidence="1">
    <location>
        <begin position="484"/>
        <end position="494"/>
    </location>
</feature>
<sequence>MPISPVARYLFSTARRSLTTPIMDGNATHTLTRLKRWSCQDPTVLPDMDKIRAIHVYDFDNTLFCSPLPNKQVWASPSIGTLQALEQISTGGWWHDANILASTGKGLEEEEKTAWSGWWNENIVDLVRLSMEQKDALTVLLTGRNERGFADLVTRMFRAKKLEFDMVCLKPAVGPSGQRFSSTMLFKQDLLRDLVCTYSDADEIRIYEDRPKHTKAFRDFFATFNRSVSSRSPIHADVIQVTEESTTLDPLVEVSEVQRMINTHNQAVLDGEVPGLVPLAIKRNVFYTGYLISPQDTERFAALTKNTSDRDWRTLANNILITPRPAPQSILNKVGGLGHRMTWRVTGISHFENKLWAARVEPADPRARFYSENPTPTVVISLRNNARPIDAKYISHWQPTTPEQSFEFETVVGEKVLLRIERETYEDDYNASNTGRKPQHKYRDEDFPALGSGRDTQKESQQAHHPSQLDPTAMQFGPNVPTGPGQNRGNYTGHNSRGGGVSKPGGGNNNNNRGGRGGRGGRGNRFGGRGGRSGRGRGGSYRSLDDRQESYGGAGMQY</sequence>
<gene>
    <name evidence="3" type="ORF">KCU98_g358</name>
</gene>
<keyword evidence="4" id="KW-1185">Reference proteome</keyword>
<organism evidence="3 4">
    <name type="scientific">Aureobasidium melanogenum</name>
    <name type="common">Aureobasidium pullulans var. melanogenum</name>
    <dbReference type="NCBI Taxonomy" id="46634"/>
    <lineage>
        <taxon>Eukaryota</taxon>
        <taxon>Fungi</taxon>
        <taxon>Dikarya</taxon>
        <taxon>Ascomycota</taxon>
        <taxon>Pezizomycotina</taxon>
        <taxon>Dothideomycetes</taxon>
        <taxon>Dothideomycetidae</taxon>
        <taxon>Dothideales</taxon>
        <taxon>Saccotheciaceae</taxon>
        <taxon>Aureobasidium</taxon>
    </lineage>
</organism>
<dbReference type="Pfam" id="PF10307">
    <property type="entry name" value="HAD_SAK_1"/>
    <property type="match status" value="1"/>
</dbReference>
<comment type="caution">
    <text evidence="3">The sequence shown here is derived from an EMBL/GenBank/DDBJ whole genome shotgun (WGS) entry which is preliminary data.</text>
</comment>
<evidence type="ECO:0000256" key="1">
    <source>
        <dbReference type="SAM" id="MobiDB-lite"/>
    </source>
</evidence>
<evidence type="ECO:0000313" key="4">
    <source>
        <dbReference type="Proteomes" id="UP000729357"/>
    </source>
</evidence>
<dbReference type="GO" id="GO:0031428">
    <property type="term" value="C:box C/D methylation guide snoRNP complex"/>
    <property type="evidence" value="ECO:0007669"/>
    <property type="project" value="TreeGrafter"/>
</dbReference>
<evidence type="ECO:0000313" key="3">
    <source>
        <dbReference type="EMBL" id="KAG9991486.1"/>
    </source>
</evidence>
<reference evidence="3" key="1">
    <citation type="journal article" date="2021" name="J Fungi (Basel)">
        <title>Virulence traits and population genomics of the black yeast Aureobasidium melanogenum.</title>
        <authorList>
            <person name="Cernosa A."/>
            <person name="Sun X."/>
            <person name="Gostincar C."/>
            <person name="Fang C."/>
            <person name="Gunde-Cimerman N."/>
            <person name="Song Z."/>
        </authorList>
    </citation>
    <scope>NUCLEOTIDE SEQUENCE</scope>
    <source>
        <strain evidence="3">EXF-9298</strain>
    </source>
</reference>
<feature type="non-terminal residue" evidence="3">
    <location>
        <position position="558"/>
    </location>
</feature>
<accession>A0A9P8G6E5</accession>
<name>A0A9P8G6E5_AURME</name>
<reference evidence="3" key="2">
    <citation type="submission" date="2021-08" db="EMBL/GenBank/DDBJ databases">
        <authorList>
            <person name="Gostincar C."/>
            <person name="Sun X."/>
            <person name="Song Z."/>
            <person name="Gunde-Cimerman N."/>
        </authorList>
    </citation>
    <scope>NUCLEOTIDE SEQUENCE</scope>
    <source>
        <strain evidence="3">EXF-9298</strain>
    </source>
</reference>
<dbReference type="InterPro" id="IPR018812">
    <property type="entry name" value="SAK_HAD"/>
</dbReference>
<dbReference type="GO" id="GO:0008649">
    <property type="term" value="F:rRNA methyltransferase activity"/>
    <property type="evidence" value="ECO:0007669"/>
    <property type="project" value="TreeGrafter"/>
</dbReference>
<dbReference type="GO" id="GO:0000494">
    <property type="term" value="P:box C/D sno(s)RNA 3'-end processing"/>
    <property type="evidence" value="ECO:0007669"/>
    <property type="project" value="TreeGrafter"/>
</dbReference>